<comment type="function">
    <text evidence="9">Catalyzes the cleavage of thioester bonds from S-palmitoyl-CoA or S-palmitoyl-N-acetylcysteamine (unbranched structures) but does not have activity against palmitoylcysteine or palmitoylated proteins, branched structures or bulky head groups. Conversely, hydrolyzes both long and short chain fatty acyl-CoA substrate.</text>
</comment>
<organism evidence="11 12">
    <name type="scientific">Clytia hemisphaerica</name>
    <dbReference type="NCBI Taxonomy" id="252671"/>
    <lineage>
        <taxon>Eukaryota</taxon>
        <taxon>Metazoa</taxon>
        <taxon>Cnidaria</taxon>
        <taxon>Hydrozoa</taxon>
        <taxon>Hydroidolina</taxon>
        <taxon>Leptothecata</taxon>
        <taxon>Obeliida</taxon>
        <taxon>Clytiidae</taxon>
        <taxon>Clytia</taxon>
    </lineage>
</organism>
<dbReference type="GeneID" id="136809365"/>
<dbReference type="PANTHER" id="PTHR11247:SF27">
    <property type="entry name" value="LYSOSOMAL THIOESTERASE PPT2"/>
    <property type="match status" value="1"/>
</dbReference>
<keyword evidence="4" id="KW-0378">Hydrolase</keyword>
<keyword evidence="12" id="KW-1185">Reference proteome</keyword>
<name>A0A7M5UZG6_9CNID</name>
<reference evidence="11" key="1">
    <citation type="submission" date="2021-01" db="UniProtKB">
        <authorList>
            <consortium name="EnsemblMetazoa"/>
        </authorList>
    </citation>
    <scope>IDENTIFICATION</scope>
</reference>
<evidence type="ECO:0000313" key="12">
    <source>
        <dbReference type="Proteomes" id="UP000594262"/>
    </source>
</evidence>
<evidence type="ECO:0000256" key="1">
    <source>
        <dbReference type="ARBA" id="ARBA00004371"/>
    </source>
</evidence>
<keyword evidence="5" id="KW-0325">Glycoprotein</keyword>
<comment type="catalytic activity">
    <reaction evidence="8">
        <text>S-hexadecanoyl-N-acetylcysteamine + H2O = N-acetylcysteamine + hexadecanoate + H(+)</text>
        <dbReference type="Rhea" id="RHEA:84099"/>
        <dbReference type="ChEBI" id="CHEBI:7896"/>
        <dbReference type="ChEBI" id="CHEBI:15377"/>
        <dbReference type="ChEBI" id="CHEBI:15378"/>
        <dbReference type="ChEBI" id="CHEBI:74410"/>
        <dbReference type="ChEBI" id="CHEBI:233601"/>
    </reaction>
</comment>
<evidence type="ECO:0000256" key="2">
    <source>
        <dbReference type="ARBA" id="ARBA00010758"/>
    </source>
</evidence>
<dbReference type="EnsemblMetazoa" id="CLYHEMT000828.1">
    <property type="protein sequence ID" value="CLYHEMP000828.1"/>
    <property type="gene ID" value="CLYHEMG000828"/>
</dbReference>
<dbReference type="Gene3D" id="3.40.50.1820">
    <property type="entry name" value="alpha/beta hydrolase"/>
    <property type="match status" value="1"/>
</dbReference>
<dbReference type="Proteomes" id="UP000594262">
    <property type="component" value="Unplaced"/>
</dbReference>
<evidence type="ECO:0000256" key="4">
    <source>
        <dbReference type="ARBA" id="ARBA00022801"/>
    </source>
</evidence>
<evidence type="ECO:0000313" key="11">
    <source>
        <dbReference type="EnsemblMetazoa" id="CLYHEMP000828.1"/>
    </source>
</evidence>
<sequence>MKLYMFLVSMFNWALGYCYKPVVIVHGVMSEADHLEDMKQMIEKHHPGTNVTLVHLYPDIESFTPLQRQLKYWKQKIEPLMKEAIDGIHFICHSQGGLICQGLIEETEKHNVHTFIALSSPLNGQFGVPKFVSSYIPWLKGEREKLSGFMYSTFTQDTFAISNYWKDPREEYYESYLDESRYLPILHNNPQSPRADDMAKRKKNFLELKKLVLIGGPDDGVITPWQSSLYGFYDEEYKIQDMKQQKLYQEDWFGLRTLFERGDVVMSSILGVKHIEWHGNQNVFKSFIEPWLI</sequence>
<evidence type="ECO:0000256" key="8">
    <source>
        <dbReference type="ARBA" id="ARBA00093223"/>
    </source>
</evidence>
<protein>
    <recommendedName>
        <fullName evidence="7">palmitoyl-CoA hydrolase</fullName>
        <ecNumber evidence="7">3.1.2.2</ecNumber>
    </recommendedName>
</protein>
<feature type="chain" id="PRO_5029709239" description="palmitoyl-CoA hydrolase" evidence="10">
    <location>
        <begin position="19"/>
        <end position="293"/>
    </location>
</feature>
<accession>A0A7M5UZG6</accession>
<evidence type="ECO:0000256" key="5">
    <source>
        <dbReference type="ARBA" id="ARBA00023180"/>
    </source>
</evidence>
<dbReference type="GO" id="GO:0016790">
    <property type="term" value="F:thiolester hydrolase activity"/>
    <property type="evidence" value="ECO:0007669"/>
    <property type="project" value="TreeGrafter"/>
</dbReference>
<evidence type="ECO:0000256" key="7">
    <source>
        <dbReference type="ARBA" id="ARBA00038848"/>
    </source>
</evidence>
<evidence type="ECO:0000256" key="3">
    <source>
        <dbReference type="ARBA" id="ARBA00022729"/>
    </source>
</evidence>
<evidence type="ECO:0000256" key="10">
    <source>
        <dbReference type="SAM" id="SignalP"/>
    </source>
</evidence>
<keyword evidence="6" id="KW-0458">Lysosome</keyword>
<feature type="signal peptide" evidence="10">
    <location>
        <begin position="1"/>
        <end position="18"/>
    </location>
</feature>
<dbReference type="EC" id="3.1.2.2" evidence="7"/>
<dbReference type="InterPro" id="IPR029058">
    <property type="entry name" value="AB_hydrolase_fold"/>
</dbReference>
<evidence type="ECO:0000256" key="9">
    <source>
        <dbReference type="ARBA" id="ARBA00093353"/>
    </source>
</evidence>
<dbReference type="Pfam" id="PF02089">
    <property type="entry name" value="Palm_thioest"/>
    <property type="match status" value="1"/>
</dbReference>
<keyword evidence="3 10" id="KW-0732">Signal</keyword>
<proteinExistence type="inferred from homology"/>
<dbReference type="AlphaFoldDB" id="A0A7M5UZG6"/>
<dbReference type="GO" id="GO:0098599">
    <property type="term" value="F:palmitoyl hydrolase activity"/>
    <property type="evidence" value="ECO:0007669"/>
    <property type="project" value="UniProtKB-ARBA"/>
</dbReference>
<dbReference type="OrthoDB" id="155976at2759"/>
<dbReference type="SUPFAM" id="SSF53474">
    <property type="entry name" value="alpha/beta-Hydrolases"/>
    <property type="match status" value="1"/>
</dbReference>
<dbReference type="PANTHER" id="PTHR11247">
    <property type="entry name" value="PALMITOYL-PROTEIN THIOESTERASE/DOLICHYLDIPHOSPHATASE 1"/>
    <property type="match status" value="1"/>
</dbReference>
<dbReference type="GO" id="GO:0005764">
    <property type="term" value="C:lysosome"/>
    <property type="evidence" value="ECO:0007669"/>
    <property type="project" value="UniProtKB-SubCell"/>
</dbReference>
<evidence type="ECO:0000256" key="6">
    <source>
        <dbReference type="ARBA" id="ARBA00023228"/>
    </source>
</evidence>
<dbReference type="RefSeq" id="XP_066921991.1">
    <property type="nucleotide sequence ID" value="XM_067065890.1"/>
</dbReference>
<comment type="subcellular location">
    <subcellularLocation>
        <location evidence="1">Lysosome</location>
    </subcellularLocation>
</comment>
<comment type="similarity">
    <text evidence="2">Belongs to the palmitoyl-protein thioesterase family.</text>
</comment>
<dbReference type="FunFam" id="3.40.50.1820:FF:000037">
    <property type="entry name" value="Lysosomal thioesterase PPT2 homolog"/>
    <property type="match status" value="1"/>
</dbReference>